<dbReference type="Proteomes" id="UP000537260">
    <property type="component" value="Unassembled WGS sequence"/>
</dbReference>
<accession>A0A7Z0EF05</accession>
<name>A0A7Z0EF05_9MICO</name>
<dbReference type="InterPro" id="IPR029068">
    <property type="entry name" value="Glyas_Bleomycin-R_OHBP_Dase"/>
</dbReference>
<organism evidence="1 2">
    <name type="scientific">Glaciibacter psychrotolerans</name>
    <dbReference type="NCBI Taxonomy" id="670054"/>
    <lineage>
        <taxon>Bacteria</taxon>
        <taxon>Bacillati</taxon>
        <taxon>Actinomycetota</taxon>
        <taxon>Actinomycetes</taxon>
        <taxon>Micrococcales</taxon>
        <taxon>Microbacteriaceae</taxon>
        <taxon>Glaciibacter</taxon>
    </lineage>
</organism>
<dbReference type="AlphaFoldDB" id="A0A7Z0EF05"/>
<gene>
    <name evidence="1" type="ORF">HNR05_002239</name>
</gene>
<keyword evidence="2" id="KW-1185">Reference proteome</keyword>
<dbReference type="Gene3D" id="3.10.180.10">
    <property type="entry name" value="2,3-Dihydroxybiphenyl 1,2-Dioxygenase, domain 1"/>
    <property type="match status" value="1"/>
</dbReference>
<evidence type="ECO:0000313" key="2">
    <source>
        <dbReference type="Proteomes" id="UP000537260"/>
    </source>
</evidence>
<reference evidence="1 2" key="1">
    <citation type="submission" date="2020-07" db="EMBL/GenBank/DDBJ databases">
        <title>Sequencing the genomes of 1000 actinobacteria strains.</title>
        <authorList>
            <person name="Klenk H.-P."/>
        </authorList>
    </citation>
    <scope>NUCLEOTIDE SEQUENCE [LARGE SCALE GENOMIC DNA]</scope>
    <source>
        <strain evidence="1 2">LI1</strain>
    </source>
</reference>
<dbReference type="SUPFAM" id="SSF54593">
    <property type="entry name" value="Glyoxalase/Bleomycin resistance protein/Dihydroxybiphenyl dioxygenase"/>
    <property type="match status" value="1"/>
</dbReference>
<dbReference type="RefSeq" id="WP_179579055.1">
    <property type="nucleotide sequence ID" value="NZ_JACCFM010000001.1"/>
</dbReference>
<sequence>MPLLGITVHNFDAEVERYTALFGVTFHVFRAGIDYELRYAADPGTDTSPPLSDGLRIAVDTSDRFELVELPGAPEGFRNVHFRVDDIDAATAHFRQLGLVLAQEIWAGTAREVVFDASSLNGIRLCLLQFEGESFAEALAASPRS</sequence>
<comment type="caution">
    <text evidence="1">The sequence shown here is derived from an EMBL/GenBank/DDBJ whole genome shotgun (WGS) entry which is preliminary data.</text>
</comment>
<dbReference type="EMBL" id="JACCFM010000001">
    <property type="protein sequence ID" value="NYJ20448.1"/>
    <property type="molecule type" value="Genomic_DNA"/>
</dbReference>
<evidence type="ECO:0008006" key="3">
    <source>
        <dbReference type="Google" id="ProtNLM"/>
    </source>
</evidence>
<protein>
    <recommendedName>
        <fullName evidence="3">VOC family protein</fullName>
    </recommendedName>
</protein>
<evidence type="ECO:0000313" key="1">
    <source>
        <dbReference type="EMBL" id="NYJ20448.1"/>
    </source>
</evidence>
<proteinExistence type="predicted"/>